<dbReference type="Proteomes" id="UP000277766">
    <property type="component" value="Unassembled WGS sequence"/>
</dbReference>
<keyword evidence="3" id="KW-1185">Reference proteome</keyword>
<dbReference type="RefSeq" id="WP_126353734.1">
    <property type="nucleotide sequence ID" value="NZ_RXPE01000092.1"/>
</dbReference>
<feature type="non-terminal residue" evidence="2">
    <location>
        <position position="79"/>
    </location>
</feature>
<evidence type="ECO:0000313" key="2">
    <source>
        <dbReference type="EMBL" id="RTR16125.1"/>
    </source>
</evidence>
<sequence length="79" mass="8222">MTQGDEYRNRNGTEKHEDRGEGDGHGQIGNQQQPDGGARYRDDTTPPNDPGGPGNDQNQGQGNLEGGNGQGQGSGKDGS</sequence>
<dbReference type="EMBL" id="RXPE01000092">
    <property type="protein sequence ID" value="RTR16125.1"/>
    <property type="molecule type" value="Genomic_DNA"/>
</dbReference>
<name>A0A3S0HXT8_9DEIO</name>
<accession>A0A3S0HXT8</accession>
<protein>
    <submittedName>
        <fullName evidence="2">Uncharacterized protein</fullName>
    </submittedName>
</protein>
<evidence type="ECO:0000313" key="3">
    <source>
        <dbReference type="Proteomes" id="UP000277766"/>
    </source>
</evidence>
<gene>
    <name evidence="2" type="ORF">EJ104_13895</name>
</gene>
<reference evidence="2 3" key="1">
    <citation type="submission" date="2018-12" db="EMBL/GenBank/DDBJ databases">
        <title>Deinococcus radiophilus ATCC 27603 genome sequencing and assembly.</title>
        <authorList>
            <person name="Maclea K.S."/>
            <person name="Maynard C.R."/>
        </authorList>
    </citation>
    <scope>NUCLEOTIDE SEQUENCE [LARGE SCALE GENOMIC DNA]</scope>
    <source>
        <strain evidence="2 3">ATCC 27603</strain>
    </source>
</reference>
<dbReference type="OrthoDB" id="72331at2"/>
<feature type="compositionally biased region" description="Basic and acidic residues" evidence="1">
    <location>
        <begin position="1"/>
        <end position="24"/>
    </location>
</feature>
<comment type="caution">
    <text evidence="2">The sequence shown here is derived from an EMBL/GenBank/DDBJ whole genome shotgun (WGS) entry which is preliminary data.</text>
</comment>
<proteinExistence type="predicted"/>
<evidence type="ECO:0000256" key="1">
    <source>
        <dbReference type="SAM" id="MobiDB-lite"/>
    </source>
</evidence>
<organism evidence="2 3">
    <name type="scientific">Deinococcus radiophilus</name>
    <dbReference type="NCBI Taxonomy" id="32062"/>
    <lineage>
        <taxon>Bacteria</taxon>
        <taxon>Thermotogati</taxon>
        <taxon>Deinococcota</taxon>
        <taxon>Deinococci</taxon>
        <taxon>Deinococcales</taxon>
        <taxon>Deinococcaceae</taxon>
        <taxon>Deinococcus</taxon>
    </lineage>
</organism>
<feature type="region of interest" description="Disordered" evidence="1">
    <location>
        <begin position="1"/>
        <end position="79"/>
    </location>
</feature>
<dbReference type="AlphaFoldDB" id="A0A3S0HXT8"/>
<feature type="compositionally biased region" description="Gly residues" evidence="1">
    <location>
        <begin position="63"/>
        <end position="79"/>
    </location>
</feature>